<dbReference type="Proteomes" id="UP000008922">
    <property type="component" value="Chromosome"/>
</dbReference>
<dbReference type="Pfam" id="PF02631">
    <property type="entry name" value="RecX_HTH2"/>
    <property type="match status" value="1"/>
</dbReference>
<comment type="function">
    <text evidence="5">Modulates RecA activity.</text>
</comment>
<feature type="region of interest" description="Disordered" evidence="6">
    <location>
        <begin position="207"/>
        <end position="227"/>
    </location>
</feature>
<feature type="domain" description="RecX third three-helical" evidence="8">
    <location>
        <begin position="157"/>
        <end position="197"/>
    </location>
</feature>
<keyword evidence="11" id="KW-1185">Reference proteome</keyword>
<dbReference type="InterPro" id="IPR053925">
    <property type="entry name" value="RecX_HTH_3rd"/>
</dbReference>
<dbReference type="HOGENOM" id="CLU_066607_4_1_0"/>
<keyword evidence="4 5" id="KW-0963">Cytoplasm</keyword>
<evidence type="ECO:0000256" key="1">
    <source>
        <dbReference type="ARBA" id="ARBA00004496"/>
    </source>
</evidence>
<dbReference type="KEGG" id="atm:ANT_16110"/>
<dbReference type="STRING" id="926569.ANT_16110"/>
<dbReference type="RefSeq" id="WP_013560017.1">
    <property type="nucleotide sequence ID" value="NC_014960.1"/>
</dbReference>
<feature type="domain" description="RecX first three-helical" evidence="9">
    <location>
        <begin position="61"/>
        <end position="100"/>
    </location>
</feature>
<reference evidence="10 11" key="1">
    <citation type="submission" date="2010-12" db="EMBL/GenBank/DDBJ databases">
        <title>Whole genome sequence of Anaerolinea thermophila UNI-1.</title>
        <authorList>
            <person name="Narita-Yamada S."/>
            <person name="Kishi E."/>
            <person name="Watanabe Y."/>
            <person name="Takasaki K."/>
            <person name="Ankai A."/>
            <person name="Oguchi A."/>
            <person name="Fukui S."/>
            <person name="Takahashi M."/>
            <person name="Yashiro I."/>
            <person name="Hosoyama A."/>
            <person name="Sekiguchi Y."/>
            <person name="Hanada S."/>
            <person name="Fujita N."/>
        </authorList>
    </citation>
    <scope>NUCLEOTIDE SEQUENCE [LARGE SCALE GENOMIC DNA]</scope>
    <source>
        <strain evidence="11">DSM 14523 / JCM 11388 / NBRC 100420 / UNI-1</strain>
    </source>
</reference>
<organism evidence="10 11">
    <name type="scientific">Anaerolinea thermophila (strain DSM 14523 / JCM 11388 / NBRC 100420 / UNI-1)</name>
    <dbReference type="NCBI Taxonomy" id="926569"/>
    <lineage>
        <taxon>Bacteria</taxon>
        <taxon>Bacillati</taxon>
        <taxon>Chloroflexota</taxon>
        <taxon>Anaerolineae</taxon>
        <taxon>Anaerolineales</taxon>
        <taxon>Anaerolineaceae</taxon>
        <taxon>Anaerolinea</taxon>
    </lineage>
</organism>
<evidence type="ECO:0000256" key="6">
    <source>
        <dbReference type="SAM" id="MobiDB-lite"/>
    </source>
</evidence>
<dbReference type="eggNOG" id="COG2137">
    <property type="taxonomic scope" value="Bacteria"/>
</dbReference>
<dbReference type="PANTHER" id="PTHR33602">
    <property type="entry name" value="REGULATORY PROTEIN RECX FAMILY PROTEIN"/>
    <property type="match status" value="1"/>
</dbReference>
<comment type="similarity">
    <text evidence="2 5">Belongs to the RecX family.</text>
</comment>
<dbReference type="InterPro" id="IPR053926">
    <property type="entry name" value="RecX_HTH_1st"/>
</dbReference>
<dbReference type="InterPro" id="IPR003783">
    <property type="entry name" value="Regulatory_RecX"/>
</dbReference>
<dbReference type="PANTHER" id="PTHR33602:SF1">
    <property type="entry name" value="REGULATORY PROTEIN RECX FAMILY PROTEIN"/>
    <property type="match status" value="1"/>
</dbReference>
<dbReference type="InterPro" id="IPR036388">
    <property type="entry name" value="WH-like_DNA-bd_sf"/>
</dbReference>
<dbReference type="HAMAP" id="MF_01114">
    <property type="entry name" value="RecX"/>
    <property type="match status" value="1"/>
</dbReference>
<evidence type="ECO:0000256" key="4">
    <source>
        <dbReference type="ARBA" id="ARBA00022490"/>
    </source>
</evidence>
<dbReference type="AlphaFoldDB" id="E8N5C3"/>
<comment type="subcellular location">
    <subcellularLocation>
        <location evidence="1 5">Cytoplasm</location>
    </subcellularLocation>
</comment>
<dbReference type="Gene3D" id="1.10.10.10">
    <property type="entry name" value="Winged helix-like DNA-binding domain superfamily/Winged helix DNA-binding domain"/>
    <property type="match status" value="3"/>
</dbReference>
<dbReference type="InParanoid" id="E8N5C3"/>
<evidence type="ECO:0000313" key="11">
    <source>
        <dbReference type="Proteomes" id="UP000008922"/>
    </source>
</evidence>
<dbReference type="GO" id="GO:0006282">
    <property type="term" value="P:regulation of DNA repair"/>
    <property type="evidence" value="ECO:0007669"/>
    <property type="project" value="UniProtKB-UniRule"/>
</dbReference>
<evidence type="ECO:0000259" key="8">
    <source>
        <dbReference type="Pfam" id="PF21981"/>
    </source>
</evidence>
<sequence>MAGVITALESQKRNSQRINVFIDQRFAFSLSRIVAAWLTVGQFLSDEKIEQLKQEDAIEVAMQSGLQLLSVRPRSEAELRGRLQTKGFSETVIESVITRLKQGGLVGDAEFARMWSEQRQALRQKSRKVIALELRQKGVTDEIVQEVLAESLPDDKVAYLAGKKYLRRIIHLEKSQFLQKMIGYLARRGFSYEVSRETAYRLWQEVSGGSSKSNGREELELWDSLDG</sequence>
<dbReference type="InterPro" id="IPR053924">
    <property type="entry name" value="RecX_HTH_2nd"/>
</dbReference>
<feature type="domain" description="RecX second three-helical" evidence="7">
    <location>
        <begin position="108"/>
        <end position="148"/>
    </location>
</feature>
<evidence type="ECO:0000313" key="10">
    <source>
        <dbReference type="EMBL" id="BAJ63637.1"/>
    </source>
</evidence>
<proteinExistence type="inferred from homology"/>
<evidence type="ECO:0000259" key="7">
    <source>
        <dbReference type="Pfam" id="PF02631"/>
    </source>
</evidence>
<evidence type="ECO:0000256" key="5">
    <source>
        <dbReference type="HAMAP-Rule" id="MF_01114"/>
    </source>
</evidence>
<dbReference type="EMBL" id="AP012029">
    <property type="protein sequence ID" value="BAJ63637.1"/>
    <property type="molecule type" value="Genomic_DNA"/>
</dbReference>
<dbReference type="FunCoup" id="E8N5C3">
    <property type="interactions" value="3"/>
</dbReference>
<name>E8N5C3_ANATU</name>
<dbReference type="GO" id="GO:0005737">
    <property type="term" value="C:cytoplasm"/>
    <property type="evidence" value="ECO:0007669"/>
    <property type="project" value="UniProtKB-SubCell"/>
</dbReference>
<evidence type="ECO:0000256" key="2">
    <source>
        <dbReference type="ARBA" id="ARBA00009695"/>
    </source>
</evidence>
<dbReference type="Pfam" id="PF21982">
    <property type="entry name" value="RecX_HTH1"/>
    <property type="match status" value="1"/>
</dbReference>
<evidence type="ECO:0000259" key="9">
    <source>
        <dbReference type="Pfam" id="PF21982"/>
    </source>
</evidence>
<evidence type="ECO:0000256" key="3">
    <source>
        <dbReference type="ARBA" id="ARBA00018111"/>
    </source>
</evidence>
<dbReference type="OrthoDB" id="5421057at2"/>
<dbReference type="Pfam" id="PF21981">
    <property type="entry name" value="RecX_HTH3"/>
    <property type="match status" value="1"/>
</dbReference>
<accession>E8N5C3</accession>
<gene>
    <name evidence="5 10" type="primary">recX</name>
    <name evidence="10" type="ordered locus">ANT_16110</name>
</gene>
<protein>
    <recommendedName>
        <fullName evidence="3 5">Regulatory protein RecX</fullName>
    </recommendedName>
</protein>